<dbReference type="EMBL" id="MU404350">
    <property type="protein sequence ID" value="KAI1619102.1"/>
    <property type="molecule type" value="Genomic_DNA"/>
</dbReference>
<evidence type="ECO:0000256" key="3">
    <source>
        <dbReference type="ARBA" id="ARBA00022801"/>
    </source>
</evidence>
<keyword evidence="14" id="KW-1185">Reference proteome</keyword>
<dbReference type="EC" id="3.2.1.143" evidence="2"/>
<evidence type="ECO:0000256" key="1">
    <source>
        <dbReference type="ARBA" id="ARBA00010702"/>
    </source>
</evidence>
<comment type="cofactor">
    <cofactor evidence="12">
        <name>Mg(2+)</name>
        <dbReference type="ChEBI" id="CHEBI:18420"/>
    </cofactor>
    <text evidence="12">Binds 2 magnesium ions per subunit.</text>
</comment>
<keyword evidence="3" id="KW-0378">Hydrolase</keyword>
<feature type="binding site" evidence="12">
    <location>
        <position position="298"/>
    </location>
    <ligand>
        <name>Mg(2+)</name>
        <dbReference type="ChEBI" id="CHEBI:18420"/>
        <label>1</label>
    </ligand>
</feature>
<proteinExistence type="inferred from homology"/>
<evidence type="ECO:0000256" key="7">
    <source>
        <dbReference type="ARBA" id="ARBA00042722"/>
    </source>
</evidence>
<evidence type="ECO:0000256" key="9">
    <source>
        <dbReference type="ARBA" id="ARBA00043187"/>
    </source>
</evidence>
<gene>
    <name evidence="13" type="ORF">EDD36DRAFT_50165</name>
</gene>
<protein>
    <recommendedName>
        <fullName evidence="4">ADP-ribosylhydrolase ARH3</fullName>
        <ecNumber evidence="2">3.2.1.143</ecNumber>
    </recommendedName>
    <alternativeName>
        <fullName evidence="5">ADP-ribose glycohydrolase ARH3</fullName>
    </alternativeName>
    <alternativeName>
        <fullName evidence="6">ADP-ribosylhydrolase 3</fullName>
    </alternativeName>
    <alternativeName>
        <fullName evidence="9">O-acetyl-ADP-ribose deacetylase ARH3</fullName>
    </alternativeName>
    <alternativeName>
        <fullName evidence="10">Poly(ADP-ribose) glycohydrolase ARH3</fullName>
    </alternativeName>
    <alternativeName>
        <fullName evidence="8">[Protein ADP-ribosylarginine] hydrolase-like protein 2</fullName>
    </alternativeName>
    <alternativeName>
        <fullName evidence="7">[Protein ADP-ribosylserine] hydrolase</fullName>
    </alternativeName>
</protein>
<comment type="caution">
    <text evidence="13">The sequence shown here is derived from an EMBL/GenBank/DDBJ whole genome shotgun (WGS) entry which is preliminary data.</text>
</comment>
<evidence type="ECO:0000313" key="13">
    <source>
        <dbReference type="EMBL" id="KAI1619102.1"/>
    </source>
</evidence>
<dbReference type="AlphaFoldDB" id="A0AAN6II86"/>
<evidence type="ECO:0000256" key="10">
    <source>
        <dbReference type="ARBA" id="ARBA00043193"/>
    </source>
</evidence>
<feature type="binding site" evidence="12">
    <location>
        <position position="301"/>
    </location>
    <ligand>
        <name>Mg(2+)</name>
        <dbReference type="ChEBI" id="CHEBI:18420"/>
        <label>1</label>
    </ligand>
</feature>
<dbReference type="GO" id="GO:0046872">
    <property type="term" value="F:metal ion binding"/>
    <property type="evidence" value="ECO:0007669"/>
    <property type="project" value="UniProtKB-KW"/>
</dbReference>
<comment type="similarity">
    <text evidence="1">Belongs to the ADP-ribosylglycohydrolase family.</text>
</comment>
<feature type="binding site" evidence="12">
    <location>
        <position position="300"/>
    </location>
    <ligand>
        <name>Mg(2+)</name>
        <dbReference type="ChEBI" id="CHEBI:18420"/>
        <label>1</label>
    </ligand>
</feature>
<evidence type="ECO:0000256" key="2">
    <source>
        <dbReference type="ARBA" id="ARBA00012255"/>
    </source>
</evidence>
<evidence type="ECO:0000313" key="14">
    <source>
        <dbReference type="Proteomes" id="UP001203852"/>
    </source>
</evidence>
<keyword evidence="12" id="KW-0479">Metal-binding</keyword>
<accession>A0AAN6II86</accession>
<dbReference type="Pfam" id="PF03747">
    <property type="entry name" value="ADP_ribosyl_GH"/>
    <property type="match status" value="1"/>
</dbReference>
<dbReference type="InterPro" id="IPR036705">
    <property type="entry name" value="Ribosyl_crysJ1_sf"/>
</dbReference>
<evidence type="ECO:0000256" key="6">
    <source>
        <dbReference type="ARBA" id="ARBA00042471"/>
    </source>
</evidence>
<keyword evidence="12" id="KW-0460">Magnesium</keyword>
<dbReference type="Gene3D" id="1.10.4080.10">
    <property type="entry name" value="ADP-ribosylation/Crystallin J1"/>
    <property type="match status" value="1"/>
</dbReference>
<dbReference type="PANTHER" id="PTHR16222:SF24">
    <property type="entry name" value="ADP-RIBOSYLHYDROLASE ARH3"/>
    <property type="match status" value="1"/>
</dbReference>
<feature type="binding site" evidence="12">
    <location>
        <position position="57"/>
    </location>
    <ligand>
        <name>Mg(2+)</name>
        <dbReference type="ChEBI" id="CHEBI:18420"/>
        <label>1</label>
    </ligand>
</feature>
<dbReference type="SUPFAM" id="SSF101478">
    <property type="entry name" value="ADP-ribosylglycohydrolase"/>
    <property type="match status" value="1"/>
</dbReference>
<name>A0AAN6II86_9EURO</name>
<evidence type="ECO:0000256" key="11">
    <source>
        <dbReference type="ARBA" id="ARBA00049015"/>
    </source>
</evidence>
<organism evidence="13 14">
    <name type="scientific">Exophiala viscosa</name>
    <dbReference type="NCBI Taxonomy" id="2486360"/>
    <lineage>
        <taxon>Eukaryota</taxon>
        <taxon>Fungi</taxon>
        <taxon>Dikarya</taxon>
        <taxon>Ascomycota</taxon>
        <taxon>Pezizomycotina</taxon>
        <taxon>Eurotiomycetes</taxon>
        <taxon>Chaetothyriomycetidae</taxon>
        <taxon>Chaetothyriales</taxon>
        <taxon>Herpotrichiellaceae</taxon>
        <taxon>Exophiala</taxon>
    </lineage>
</organism>
<evidence type="ECO:0000256" key="12">
    <source>
        <dbReference type="PIRSR" id="PIRSR605502-1"/>
    </source>
</evidence>
<sequence>MPVPVPFTSRVKGALVGLAVCDALGAPVEFKKRGSFPEVNTMLPNENFGTPAGSFTDDTSMALCLAHSLLDNGGETNIADQVKKYIAWWQEGYMSSTTGTAFDIGAQTKDTLTEWFKYLEEDYDNLDPDSVEAEQALRGMQKKVADSYSKEQCCGNGSLMRVLPVALIARSEPDVVRLAKESSLITHPHLRCAQACMVYSALVYQTLNGASRTEMAISLAESINDPDPPNNITDFALEPVLRERIGRYQKLEDWESTLSESIRSTGYVVDSLEAALWAFFKSDGFEEGAILAANLGDDADTIGAIYGGLAGAYHGVEAIPEKWLKDMKKMDIVNEVVDGILTYRNQTVLT</sequence>
<comment type="catalytic activity">
    <reaction evidence="11">
        <text>alpha-NAD(+) + H2O = ADP-D-ribose + nicotinamide + H(+)</text>
        <dbReference type="Rhea" id="RHEA:68792"/>
        <dbReference type="ChEBI" id="CHEBI:15377"/>
        <dbReference type="ChEBI" id="CHEBI:15378"/>
        <dbReference type="ChEBI" id="CHEBI:17154"/>
        <dbReference type="ChEBI" id="CHEBI:57967"/>
        <dbReference type="ChEBI" id="CHEBI:77017"/>
    </reaction>
</comment>
<evidence type="ECO:0000256" key="5">
    <source>
        <dbReference type="ARBA" id="ARBA00042398"/>
    </source>
</evidence>
<reference evidence="13" key="1">
    <citation type="journal article" date="2022" name="bioRxiv">
        <title>Deciphering the potential niche of two novel black yeast fungi from a biological soil crust based on their genomes, phenotypes, and melanin regulation.</title>
        <authorList>
            <consortium name="DOE Joint Genome Institute"/>
            <person name="Carr E.C."/>
            <person name="Barton Q."/>
            <person name="Grambo S."/>
            <person name="Sullivan M."/>
            <person name="Renfro C.M."/>
            <person name="Kuo A."/>
            <person name="Pangilinan J."/>
            <person name="Lipzen A."/>
            <person name="Keymanesh K."/>
            <person name="Savage E."/>
            <person name="Barry K."/>
            <person name="Grigoriev I.V."/>
            <person name="Riekhof W.R."/>
            <person name="Harris S.S."/>
        </authorList>
    </citation>
    <scope>NUCLEOTIDE SEQUENCE</scope>
    <source>
        <strain evidence="13">JF 03-4F</strain>
    </source>
</reference>
<dbReference type="InterPro" id="IPR050792">
    <property type="entry name" value="ADP-ribosylglycohydrolase"/>
</dbReference>
<dbReference type="PANTHER" id="PTHR16222">
    <property type="entry name" value="ADP-RIBOSYLGLYCOHYDROLASE"/>
    <property type="match status" value="1"/>
</dbReference>
<evidence type="ECO:0000256" key="8">
    <source>
        <dbReference type="ARBA" id="ARBA00042850"/>
    </source>
</evidence>
<evidence type="ECO:0000256" key="4">
    <source>
        <dbReference type="ARBA" id="ARBA00041057"/>
    </source>
</evidence>
<dbReference type="InterPro" id="IPR005502">
    <property type="entry name" value="Ribosyl_crysJ1"/>
</dbReference>
<dbReference type="GO" id="GO:0004649">
    <property type="term" value="F:poly(ADP-ribose) glycohydrolase activity"/>
    <property type="evidence" value="ECO:0007669"/>
    <property type="project" value="UniProtKB-EC"/>
</dbReference>
<feature type="binding site" evidence="12">
    <location>
        <position position="58"/>
    </location>
    <ligand>
        <name>Mg(2+)</name>
        <dbReference type="ChEBI" id="CHEBI:18420"/>
        <label>1</label>
    </ligand>
</feature>
<feature type="binding site" evidence="12">
    <location>
        <position position="56"/>
    </location>
    <ligand>
        <name>Mg(2+)</name>
        <dbReference type="ChEBI" id="CHEBI:18420"/>
        <label>1</label>
    </ligand>
</feature>
<dbReference type="Proteomes" id="UP001203852">
    <property type="component" value="Unassembled WGS sequence"/>
</dbReference>